<name>A0ABR4HUA5_9EURO</name>
<dbReference type="Proteomes" id="UP001610335">
    <property type="component" value="Unassembled WGS sequence"/>
</dbReference>
<keyword evidence="3" id="KW-1185">Reference proteome</keyword>
<feature type="chain" id="PRO_5047129394" description="Secreted protein" evidence="1">
    <location>
        <begin position="19"/>
        <end position="196"/>
    </location>
</feature>
<comment type="caution">
    <text evidence="2">The sequence shown here is derived from an EMBL/GenBank/DDBJ whole genome shotgun (WGS) entry which is preliminary data.</text>
</comment>
<organism evidence="2 3">
    <name type="scientific">Aspergillus cavernicola</name>
    <dbReference type="NCBI Taxonomy" id="176166"/>
    <lineage>
        <taxon>Eukaryota</taxon>
        <taxon>Fungi</taxon>
        <taxon>Dikarya</taxon>
        <taxon>Ascomycota</taxon>
        <taxon>Pezizomycotina</taxon>
        <taxon>Eurotiomycetes</taxon>
        <taxon>Eurotiomycetidae</taxon>
        <taxon>Eurotiales</taxon>
        <taxon>Aspergillaceae</taxon>
        <taxon>Aspergillus</taxon>
        <taxon>Aspergillus subgen. Nidulantes</taxon>
    </lineage>
</organism>
<feature type="signal peptide" evidence="1">
    <location>
        <begin position="1"/>
        <end position="18"/>
    </location>
</feature>
<accession>A0ABR4HUA5</accession>
<keyword evidence="1" id="KW-0732">Signal</keyword>
<dbReference type="EMBL" id="JBFXLS010000079">
    <property type="protein sequence ID" value="KAL2819063.1"/>
    <property type="molecule type" value="Genomic_DNA"/>
</dbReference>
<dbReference type="PANTHER" id="PTHR35605">
    <property type="entry name" value="ECP2 EFFECTOR PROTEIN DOMAIN-CONTAINING PROTEIN-RELATED"/>
    <property type="match status" value="1"/>
</dbReference>
<reference evidence="2 3" key="1">
    <citation type="submission" date="2024-07" db="EMBL/GenBank/DDBJ databases">
        <title>Section-level genome sequencing and comparative genomics of Aspergillus sections Usti and Cavernicolus.</title>
        <authorList>
            <consortium name="Lawrence Berkeley National Laboratory"/>
            <person name="Nybo J.L."/>
            <person name="Vesth T.C."/>
            <person name="Theobald S."/>
            <person name="Frisvad J.C."/>
            <person name="Larsen T.O."/>
            <person name="Kjaerboelling I."/>
            <person name="Rothschild-Mancinelli K."/>
            <person name="Lyhne E.K."/>
            <person name="Kogle M.E."/>
            <person name="Barry K."/>
            <person name="Clum A."/>
            <person name="Na H."/>
            <person name="Ledsgaard L."/>
            <person name="Lin J."/>
            <person name="Lipzen A."/>
            <person name="Kuo A."/>
            <person name="Riley R."/>
            <person name="Mondo S."/>
            <person name="LaButti K."/>
            <person name="Haridas S."/>
            <person name="Pangalinan J."/>
            <person name="Salamov A.A."/>
            <person name="Simmons B.A."/>
            <person name="Magnuson J.K."/>
            <person name="Chen J."/>
            <person name="Drula E."/>
            <person name="Henrissat B."/>
            <person name="Wiebenga A."/>
            <person name="Lubbers R.J."/>
            <person name="Gomes A.C."/>
            <person name="Makela M.R."/>
            <person name="Stajich J."/>
            <person name="Grigoriev I.V."/>
            <person name="Mortensen U.H."/>
            <person name="De vries R.P."/>
            <person name="Baker S.E."/>
            <person name="Andersen M.R."/>
        </authorList>
    </citation>
    <scope>NUCLEOTIDE SEQUENCE [LARGE SCALE GENOMIC DNA]</scope>
    <source>
        <strain evidence="2 3">CBS 600.67</strain>
    </source>
</reference>
<evidence type="ECO:0000313" key="2">
    <source>
        <dbReference type="EMBL" id="KAL2819063.1"/>
    </source>
</evidence>
<evidence type="ECO:0000313" key="3">
    <source>
        <dbReference type="Proteomes" id="UP001610335"/>
    </source>
</evidence>
<gene>
    <name evidence="2" type="ORF">BDW59DRAFT_174943</name>
</gene>
<proteinExistence type="predicted"/>
<sequence length="196" mass="22300">MKFSTVLGFLAILHPLSEWEIEVFPNTTILVRGTIEEARRQALEINPNWDEDFPEEVDDLEVDELDELDKLDVSRFSKRVDRASFDTKKVECGGWKRVNWMQAQTQMIYLRKAGGRPHRGAGPGNCERVSCAYGAAIWWCNNANKPVVLNNFKQIADGAMVVLTSCMTDKFGSGNLVSGRAYHKDRWWVTVRDADC</sequence>
<protein>
    <recommendedName>
        <fullName evidence="4">Secreted protein</fullName>
    </recommendedName>
</protein>
<evidence type="ECO:0000256" key="1">
    <source>
        <dbReference type="SAM" id="SignalP"/>
    </source>
</evidence>
<dbReference type="PANTHER" id="PTHR35605:SF1">
    <property type="entry name" value="ECP2 EFFECTOR PROTEIN DOMAIN-CONTAINING PROTEIN-RELATED"/>
    <property type="match status" value="1"/>
</dbReference>
<evidence type="ECO:0008006" key="4">
    <source>
        <dbReference type="Google" id="ProtNLM"/>
    </source>
</evidence>